<dbReference type="InterPro" id="IPR001387">
    <property type="entry name" value="Cro/C1-type_HTH"/>
</dbReference>
<protein>
    <submittedName>
        <fullName evidence="2">Helix-turn-helix domain-containing protein</fullName>
    </submittedName>
</protein>
<dbReference type="SMART" id="SM00530">
    <property type="entry name" value="HTH_XRE"/>
    <property type="match status" value="1"/>
</dbReference>
<dbReference type="STRING" id="1245.ARA02_00340"/>
<dbReference type="PANTHER" id="PTHR46558">
    <property type="entry name" value="TRACRIPTIONAL REGULATORY PROTEIN-RELATED-RELATED"/>
    <property type="match status" value="1"/>
</dbReference>
<organism evidence="2 3">
    <name type="scientific">Leuconostoc mesenteroides</name>
    <dbReference type="NCBI Taxonomy" id="1245"/>
    <lineage>
        <taxon>Bacteria</taxon>
        <taxon>Bacillati</taxon>
        <taxon>Bacillota</taxon>
        <taxon>Bacilli</taxon>
        <taxon>Lactobacillales</taxon>
        <taxon>Lactobacillaceae</taxon>
        <taxon>Leuconostoc</taxon>
    </lineage>
</organism>
<dbReference type="Pfam" id="PF01381">
    <property type="entry name" value="HTH_3"/>
    <property type="match status" value="1"/>
</dbReference>
<dbReference type="GeneID" id="29576404"/>
<dbReference type="GO" id="GO:0003677">
    <property type="term" value="F:DNA binding"/>
    <property type="evidence" value="ECO:0007669"/>
    <property type="project" value="UniProtKB-KW"/>
</dbReference>
<dbReference type="EMBL" id="WIPA01000007">
    <property type="protein sequence ID" value="MQR26806.1"/>
    <property type="molecule type" value="Genomic_DNA"/>
</dbReference>
<evidence type="ECO:0000256" key="1">
    <source>
        <dbReference type="ARBA" id="ARBA00023125"/>
    </source>
</evidence>
<evidence type="ECO:0000313" key="2">
    <source>
        <dbReference type="EMBL" id="MQR26806.1"/>
    </source>
</evidence>
<proteinExistence type="predicted"/>
<dbReference type="AlphaFoldDB" id="A0A223XQ90"/>
<dbReference type="PROSITE" id="PS50943">
    <property type="entry name" value="HTH_CROC1"/>
    <property type="match status" value="1"/>
</dbReference>
<dbReference type="PANTHER" id="PTHR46558:SF13">
    <property type="entry name" value="HTH-TYPE TRANSCRIPTIONAL REGULATOR IMMR"/>
    <property type="match status" value="1"/>
</dbReference>
<accession>A0A223XQ90</accession>
<dbReference type="RefSeq" id="WP_010288464.1">
    <property type="nucleotide sequence ID" value="NZ_AP017936.1"/>
</dbReference>
<dbReference type="Gene3D" id="1.10.260.40">
    <property type="entry name" value="lambda repressor-like DNA-binding domains"/>
    <property type="match status" value="1"/>
</dbReference>
<dbReference type="CDD" id="cd00093">
    <property type="entry name" value="HTH_XRE"/>
    <property type="match status" value="1"/>
</dbReference>
<dbReference type="OMA" id="IENHEFC"/>
<gene>
    <name evidence="2" type="ORF">GFV13_05900</name>
</gene>
<sequence>MIENHEFCRLSEADIATVIGGESEDIAYNLRRLRLELGYRRADLADELNISLSTIAKYETGSRIPDIDTIIQLSKVLHTNVNNLIFK</sequence>
<dbReference type="InterPro" id="IPR010982">
    <property type="entry name" value="Lambda_DNA-bd_dom_sf"/>
</dbReference>
<name>A0A223XQ90_LEUME</name>
<comment type="caution">
    <text evidence="2">The sequence shown here is derived from an EMBL/GenBank/DDBJ whole genome shotgun (WGS) entry which is preliminary data.</text>
</comment>
<dbReference type="OrthoDB" id="72638at2"/>
<reference evidence="2 3" key="1">
    <citation type="submission" date="2019-10" db="EMBL/GenBank/DDBJ databases">
        <title>WGS of Leuconostoc mesenteroides.</title>
        <authorList>
            <person name="Melo Bolivar J."/>
            <person name="Marino-Ramirez L."/>
            <person name="Villamil Diaz L.M."/>
        </authorList>
    </citation>
    <scope>NUCLEOTIDE SEQUENCE [LARGE SCALE GENOMIC DNA]</scope>
    <source>
        <strain evidence="2 3">M11</strain>
    </source>
</reference>
<dbReference type="SUPFAM" id="SSF47413">
    <property type="entry name" value="lambda repressor-like DNA-binding domains"/>
    <property type="match status" value="1"/>
</dbReference>
<evidence type="ECO:0000313" key="3">
    <source>
        <dbReference type="Proteomes" id="UP000469952"/>
    </source>
</evidence>
<keyword evidence="1" id="KW-0238">DNA-binding</keyword>
<dbReference type="Proteomes" id="UP000469952">
    <property type="component" value="Unassembled WGS sequence"/>
</dbReference>